<evidence type="ECO:0000313" key="1">
    <source>
        <dbReference type="EMBL" id="MFD2417458.1"/>
    </source>
</evidence>
<dbReference type="Gene3D" id="3.40.1000.10">
    <property type="entry name" value="Mog1/PsbP, alpha/beta/alpha sandwich"/>
    <property type="match status" value="1"/>
</dbReference>
<protein>
    <submittedName>
        <fullName evidence="1">Uncharacterized protein</fullName>
    </submittedName>
</protein>
<dbReference type="RefSeq" id="WP_378265235.1">
    <property type="nucleotide sequence ID" value="NZ_JBHUKR010000007.1"/>
</dbReference>
<evidence type="ECO:0000313" key="2">
    <source>
        <dbReference type="Proteomes" id="UP001597417"/>
    </source>
</evidence>
<proteinExistence type="predicted"/>
<dbReference type="Proteomes" id="UP001597417">
    <property type="component" value="Unassembled WGS sequence"/>
</dbReference>
<comment type="caution">
    <text evidence="1">The sequence shown here is derived from an EMBL/GenBank/DDBJ whole genome shotgun (WGS) entry which is preliminary data.</text>
</comment>
<name>A0ABW5FR04_9PSEU</name>
<keyword evidence="2" id="KW-1185">Reference proteome</keyword>
<reference evidence="2" key="1">
    <citation type="journal article" date="2019" name="Int. J. Syst. Evol. Microbiol.">
        <title>The Global Catalogue of Microorganisms (GCM) 10K type strain sequencing project: providing services to taxonomists for standard genome sequencing and annotation.</title>
        <authorList>
            <consortium name="The Broad Institute Genomics Platform"/>
            <consortium name="The Broad Institute Genome Sequencing Center for Infectious Disease"/>
            <person name="Wu L."/>
            <person name="Ma J."/>
        </authorList>
    </citation>
    <scope>NUCLEOTIDE SEQUENCE [LARGE SCALE GENOMIC DNA]</scope>
    <source>
        <strain evidence="2">CGMCC 4.7645</strain>
    </source>
</reference>
<dbReference type="EMBL" id="JBHUKR010000007">
    <property type="protein sequence ID" value="MFD2417458.1"/>
    <property type="molecule type" value="Genomic_DNA"/>
</dbReference>
<sequence length="188" mass="21451">MTANKNFKRRVRERARRTGESYTAALSHLRRLHSEEKLMRPDEWQRIEKTDFGYAVLIPQGWAERPPDLKNSPWETARFIDPSDRRHSMTVFRSPTRANRTAQEAAERVRPALESSGFTDFELSGSTLAERPAVLMKCARHDAGRVWTIHEYIAVVDMAVFCLVCGSIVVDEDAPLFEALVDGFELTG</sequence>
<accession>A0ABW5FR04</accession>
<organism evidence="1 2">
    <name type="scientific">Amycolatopsis pigmentata</name>
    <dbReference type="NCBI Taxonomy" id="450801"/>
    <lineage>
        <taxon>Bacteria</taxon>
        <taxon>Bacillati</taxon>
        <taxon>Actinomycetota</taxon>
        <taxon>Actinomycetes</taxon>
        <taxon>Pseudonocardiales</taxon>
        <taxon>Pseudonocardiaceae</taxon>
        <taxon>Amycolatopsis</taxon>
    </lineage>
</organism>
<gene>
    <name evidence="1" type="ORF">ACFSXZ_14095</name>
</gene>